<name>A0A4Z2IZA2_9TELE</name>
<reference evidence="2 3" key="1">
    <citation type="submission" date="2019-03" db="EMBL/GenBank/DDBJ databases">
        <title>First draft genome of Liparis tanakae, snailfish: a comprehensive survey of snailfish specific genes.</title>
        <authorList>
            <person name="Kim W."/>
            <person name="Song I."/>
            <person name="Jeong J.-H."/>
            <person name="Kim D."/>
            <person name="Kim S."/>
            <person name="Ryu S."/>
            <person name="Song J.Y."/>
            <person name="Lee S.K."/>
        </authorList>
    </citation>
    <scope>NUCLEOTIDE SEQUENCE [LARGE SCALE GENOMIC DNA]</scope>
    <source>
        <tissue evidence="2">Muscle</tissue>
    </source>
</reference>
<organism evidence="2 3">
    <name type="scientific">Liparis tanakae</name>
    <name type="common">Tanaka's snailfish</name>
    <dbReference type="NCBI Taxonomy" id="230148"/>
    <lineage>
        <taxon>Eukaryota</taxon>
        <taxon>Metazoa</taxon>
        <taxon>Chordata</taxon>
        <taxon>Craniata</taxon>
        <taxon>Vertebrata</taxon>
        <taxon>Euteleostomi</taxon>
        <taxon>Actinopterygii</taxon>
        <taxon>Neopterygii</taxon>
        <taxon>Teleostei</taxon>
        <taxon>Neoteleostei</taxon>
        <taxon>Acanthomorphata</taxon>
        <taxon>Eupercaria</taxon>
        <taxon>Perciformes</taxon>
        <taxon>Cottioidei</taxon>
        <taxon>Cottales</taxon>
        <taxon>Liparidae</taxon>
        <taxon>Liparis</taxon>
    </lineage>
</organism>
<feature type="region of interest" description="Disordered" evidence="1">
    <location>
        <begin position="1"/>
        <end position="28"/>
    </location>
</feature>
<dbReference type="EMBL" id="SRLO01000036">
    <property type="protein sequence ID" value="TNN82828.1"/>
    <property type="molecule type" value="Genomic_DNA"/>
</dbReference>
<comment type="caution">
    <text evidence="2">The sequence shown here is derived from an EMBL/GenBank/DDBJ whole genome shotgun (WGS) entry which is preliminary data.</text>
</comment>
<dbReference type="Proteomes" id="UP000314294">
    <property type="component" value="Unassembled WGS sequence"/>
</dbReference>
<dbReference type="AlphaFoldDB" id="A0A4Z2IZA2"/>
<protein>
    <submittedName>
        <fullName evidence="2">Uncharacterized protein</fullName>
    </submittedName>
</protein>
<evidence type="ECO:0000313" key="3">
    <source>
        <dbReference type="Proteomes" id="UP000314294"/>
    </source>
</evidence>
<feature type="compositionally biased region" description="Acidic residues" evidence="1">
    <location>
        <begin position="13"/>
        <end position="26"/>
    </location>
</feature>
<evidence type="ECO:0000256" key="1">
    <source>
        <dbReference type="SAM" id="MobiDB-lite"/>
    </source>
</evidence>
<sequence>MAFVSHFDAGVDGTDEEDVGEDDENADVGGLKGEEELLNVILPQLVDAAGVDGPTKKLIHLILRVQSRLDITSGLLEGLPLRDLSGVVGTDPDHTFGSQRRGLLDIYLSRNLLAVKLKGVQTLAYKARRRPARHIWPATEDKFRHPTNPELY</sequence>
<accession>A0A4Z2IZA2</accession>
<keyword evidence="3" id="KW-1185">Reference proteome</keyword>
<gene>
    <name evidence="2" type="ORF">EYF80_006785</name>
</gene>
<evidence type="ECO:0000313" key="2">
    <source>
        <dbReference type="EMBL" id="TNN82828.1"/>
    </source>
</evidence>
<proteinExistence type="predicted"/>